<gene>
    <name evidence="1" type="ORF">BFO01nite_01350</name>
</gene>
<dbReference type="GeneID" id="87589177"/>
<protein>
    <submittedName>
        <fullName evidence="1">Uncharacterized protein</fullName>
    </submittedName>
</protein>
<reference evidence="1 2" key="1">
    <citation type="submission" date="2019-06" db="EMBL/GenBank/DDBJ databases">
        <title>Whole genome shotgun sequence of Brevibacillus formosus NBRC 15716.</title>
        <authorList>
            <person name="Hosoyama A."/>
            <person name="Uohara A."/>
            <person name="Ohji S."/>
            <person name="Ichikawa N."/>
        </authorList>
    </citation>
    <scope>NUCLEOTIDE SEQUENCE [LARGE SCALE GENOMIC DNA]</scope>
    <source>
        <strain evidence="1 2">NBRC 15716</strain>
    </source>
</reference>
<evidence type="ECO:0000313" key="2">
    <source>
        <dbReference type="Proteomes" id="UP000319498"/>
    </source>
</evidence>
<comment type="caution">
    <text evidence="1">The sequence shown here is derived from an EMBL/GenBank/DDBJ whole genome shotgun (WGS) entry which is preliminary data.</text>
</comment>
<dbReference type="Proteomes" id="UP000319498">
    <property type="component" value="Unassembled WGS sequence"/>
</dbReference>
<dbReference type="EMBL" id="BJOL01000001">
    <property type="protein sequence ID" value="GED56003.1"/>
    <property type="molecule type" value="Genomic_DNA"/>
</dbReference>
<accession>A0ABQ0T4S8</accession>
<dbReference type="RefSeq" id="WP_162837744.1">
    <property type="nucleotide sequence ID" value="NZ_BJOL01000001.1"/>
</dbReference>
<proteinExistence type="predicted"/>
<evidence type="ECO:0000313" key="1">
    <source>
        <dbReference type="EMBL" id="GED56003.1"/>
    </source>
</evidence>
<keyword evidence="2" id="KW-1185">Reference proteome</keyword>
<organism evidence="1 2">
    <name type="scientific">Brevibacillus formosus</name>
    <dbReference type="NCBI Taxonomy" id="54913"/>
    <lineage>
        <taxon>Bacteria</taxon>
        <taxon>Bacillati</taxon>
        <taxon>Bacillota</taxon>
        <taxon>Bacilli</taxon>
        <taxon>Bacillales</taxon>
        <taxon>Paenibacillaceae</taxon>
        <taxon>Brevibacillus</taxon>
    </lineage>
</organism>
<sequence>MIQMLSNWLWGNEEQEVVPFETKRYVRNEMEQFTFNEPQQVLPYPHPQL</sequence>
<name>A0ABQ0T4S8_9BACL</name>